<organism evidence="6 7">
    <name type="scientific">Sandarakinorhabdus cyanobacteriorum</name>
    <dbReference type="NCBI Taxonomy" id="1981098"/>
    <lineage>
        <taxon>Bacteria</taxon>
        <taxon>Pseudomonadati</taxon>
        <taxon>Pseudomonadota</taxon>
        <taxon>Alphaproteobacteria</taxon>
        <taxon>Sphingomonadales</taxon>
        <taxon>Sphingosinicellaceae</taxon>
        <taxon>Sandarakinorhabdus</taxon>
    </lineage>
</organism>
<dbReference type="GO" id="GO:0006691">
    <property type="term" value="P:leukotriene metabolic process"/>
    <property type="evidence" value="ECO:0007669"/>
    <property type="project" value="UniProtKB-ARBA"/>
</dbReference>
<dbReference type="Gene3D" id="1.20.120.550">
    <property type="entry name" value="Membrane associated eicosanoid/glutathione metabolism-like domain"/>
    <property type="match status" value="1"/>
</dbReference>
<sequence length="130" mass="14145">MLAAYPITTLALVLALMVYFWITLNVGRARGTYGVPAPQSGGHPEFDKRYRVQMNTVEQLVWFVPAFIIGVPVLGDLVAGSLALVWSLGRIIFAVTYYRDPAKRSLGFALTMLPTFVLLIAGAWGGISGL</sequence>
<dbReference type="GO" id="GO:0004364">
    <property type="term" value="F:glutathione transferase activity"/>
    <property type="evidence" value="ECO:0007669"/>
    <property type="project" value="TreeGrafter"/>
</dbReference>
<comment type="caution">
    <text evidence="6">The sequence shown here is derived from an EMBL/GenBank/DDBJ whole genome shotgun (WGS) entry which is preliminary data.</text>
</comment>
<dbReference type="PANTHER" id="PTHR10250">
    <property type="entry name" value="MICROSOMAL GLUTATHIONE S-TRANSFERASE"/>
    <property type="match status" value="1"/>
</dbReference>
<dbReference type="PANTHER" id="PTHR10250:SF15">
    <property type="entry name" value="MICROSOMAL GLUTATHIONE S-TRANSFERASE-RELATED"/>
    <property type="match status" value="1"/>
</dbReference>
<dbReference type="Proteomes" id="UP000216991">
    <property type="component" value="Unassembled WGS sequence"/>
</dbReference>
<accession>A0A255YA41</accession>
<dbReference type="Pfam" id="PF01124">
    <property type="entry name" value="MAPEG"/>
    <property type="match status" value="1"/>
</dbReference>
<evidence type="ECO:0000313" key="6">
    <source>
        <dbReference type="EMBL" id="OYQ26013.1"/>
    </source>
</evidence>
<feature type="transmembrane region" description="Helical" evidence="5">
    <location>
        <begin position="7"/>
        <end position="24"/>
    </location>
</feature>
<dbReference type="SUPFAM" id="SSF161084">
    <property type="entry name" value="MAPEG domain-like"/>
    <property type="match status" value="1"/>
</dbReference>
<protein>
    <recommendedName>
        <fullName evidence="8">MAPEG family protein</fullName>
    </recommendedName>
</protein>
<evidence type="ECO:0000256" key="4">
    <source>
        <dbReference type="ARBA" id="ARBA00023136"/>
    </source>
</evidence>
<dbReference type="RefSeq" id="WP_094474496.1">
    <property type="nucleotide sequence ID" value="NZ_NOXT01000120.1"/>
</dbReference>
<feature type="transmembrane region" description="Helical" evidence="5">
    <location>
        <begin position="60"/>
        <end position="85"/>
    </location>
</feature>
<dbReference type="GO" id="GO:0016020">
    <property type="term" value="C:membrane"/>
    <property type="evidence" value="ECO:0007669"/>
    <property type="project" value="UniProtKB-SubCell"/>
</dbReference>
<gene>
    <name evidence="6" type="ORF">CHU93_12450</name>
</gene>
<proteinExistence type="predicted"/>
<dbReference type="GO" id="GO:0004602">
    <property type="term" value="F:glutathione peroxidase activity"/>
    <property type="evidence" value="ECO:0007669"/>
    <property type="project" value="TreeGrafter"/>
</dbReference>
<evidence type="ECO:0000313" key="7">
    <source>
        <dbReference type="Proteomes" id="UP000216991"/>
    </source>
</evidence>
<evidence type="ECO:0000256" key="1">
    <source>
        <dbReference type="ARBA" id="ARBA00004141"/>
    </source>
</evidence>
<dbReference type="AlphaFoldDB" id="A0A255YA41"/>
<comment type="subcellular location">
    <subcellularLocation>
        <location evidence="1">Membrane</location>
        <topology evidence="1">Multi-pass membrane protein</topology>
    </subcellularLocation>
</comment>
<name>A0A255YA41_9SPHN</name>
<dbReference type="InterPro" id="IPR050997">
    <property type="entry name" value="MAPEG"/>
</dbReference>
<evidence type="ECO:0008006" key="8">
    <source>
        <dbReference type="Google" id="ProtNLM"/>
    </source>
</evidence>
<dbReference type="InterPro" id="IPR023352">
    <property type="entry name" value="MAPEG-like_dom_sf"/>
</dbReference>
<dbReference type="OrthoDB" id="464934at2"/>
<evidence type="ECO:0000256" key="3">
    <source>
        <dbReference type="ARBA" id="ARBA00022989"/>
    </source>
</evidence>
<feature type="transmembrane region" description="Helical" evidence="5">
    <location>
        <begin position="106"/>
        <end position="127"/>
    </location>
</feature>
<keyword evidence="4 5" id="KW-0472">Membrane</keyword>
<keyword evidence="3 5" id="KW-1133">Transmembrane helix</keyword>
<dbReference type="EMBL" id="NOXT01000120">
    <property type="protein sequence ID" value="OYQ26013.1"/>
    <property type="molecule type" value="Genomic_DNA"/>
</dbReference>
<keyword evidence="2 5" id="KW-0812">Transmembrane</keyword>
<evidence type="ECO:0000256" key="5">
    <source>
        <dbReference type="SAM" id="Phobius"/>
    </source>
</evidence>
<keyword evidence="7" id="KW-1185">Reference proteome</keyword>
<evidence type="ECO:0000256" key="2">
    <source>
        <dbReference type="ARBA" id="ARBA00022692"/>
    </source>
</evidence>
<reference evidence="6 7" key="1">
    <citation type="submission" date="2017-07" db="EMBL/GenBank/DDBJ databases">
        <title>Sandarakinorhabdus cyanobacteriorum sp. nov., a novel bacterium isolated from cyanobacterial aggregates in a eutrophic lake.</title>
        <authorList>
            <person name="Cai H."/>
        </authorList>
    </citation>
    <scope>NUCLEOTIDE SEQUENCE [LARGE SCALE GENOMIC DNA]</scope>
    <source>
        <strain evidence="6 7">TH057</strain>
    </source>
</reference>
<dbReference type="InterPro" id="IPR001129">
    <property type="entry name" value="Membr-assoc_MAPEG"/>
</dbReference>